<keyword evidence="2" id="KW-0732">Signal</keyword>
<dbReference type="STRING" id="8187.ENSLCAP00010027371"/>
<dbReference type="KEGG" id="lcf:108898026"/>
<dbReference type="GO" id="GO:2000344">
    <property type="term" value="P:positive regulation of acrosome reaction"/>
    <property type="evidence" value="ECO:0007669"/>
    <property type="project" value="TreeGrafter"/>
</dbReference>
<dbReference type="Pfam" id="PF00100">
    <property type="entry name" value="Zona_pellucida"/>
    <property type="match status" value="1"/>
</dbReference>
<dbReference type="GO" id="GO:0031012">
    <property type="term" value="C:extracellular matrix"/>
    <property type="evidence" value="ECO:0007669"/>
    <property type="project" value="TreeGrafter"/>
</dbReference>
<dbReference type="PANTHER" id="PTHR11576">
    <property type="entry name" value="ZONA PELLUCIDA SPERM-BINDING PROTEIN 3"/>
    <property type="match status" value="1"/>
</dbReference>
<evidence type="ECO:0000256" key="2">
    <source>
        <dbReference type="SAM" id="SignalP"/>
    </source>
</evidence>
<dbReference type="Gene3D" id="2.60.40.3210">
    <property type="entry name" value="Zona pellucida, ZP-N domain"/>
    <property type="match status" value="1"/>
</dbReference>
<dbReference type="Proteomes" id="UP000314980">
    <property type="component" value="Unassembled WGS sequence"/>
</dbReference>
<accession>A0A4W6DPI1</accession>
<dbReference type="InterPro" id="IPR055355">
    <property type="entry name" value="ZP-C"/>
</dbReference>
<gene>
    <name evidence="4 6" type="primary">zpcx</name>
</gene>
<dbReference type="SMART" id="SM00241">
    <property type="entry name" value="ZP"/>
    <property type="match status" value="1"/>
</dbReference>
<dbReference type="Gene3D" id="2.60.40.4100">
    <property type="entry name" value="Zona pellucida, ZP-C domain"/>
    <property type="match status" value="1"/>
</dbReference>
<protein>
    <submittedName>
        <fullName evidence="6">Zona pellucida protein C</fullName>
    </submittedName>
</protein>
<evidence type="ECO:0000259" key="3">
    <source>
        <dbReference type="PROSITE" id="PS51034"/>
    </source>
</evidence>
<proteinExistence type="predicted"/>
<keyword evidence="1" id="KW-1015">Disulfide bond</keyword>
<dbReference type="GO" id="GO:0035803">
    <property type="term" value="P:egg coat formation"/>
    <property type="evidence" value="ECO:0007669"/>
    <property type="project" value="TreeGrafter"/>
</dbReference>
<dbReference type="GeneID" id="108898026"/>
<dbReference type="FunFam" id="2.60.40.4100:FF:000002">
    <property type="entry name" value="Zona pellucida sperm-binding protein 3"/>
    <property type="match status" value="1"/>
</dbReference>
<dbReference type="OrthoDB" id="8941595at2759"/>
<dbReference type="Proteomes" id="UP000694890">
    <property type="component" value="Linkage group LG19"/>
</dbReference>
<reference evidence="6" key="2">
    <citation type="submission" date="2025-04" db="UniProtKB">
        <authorList>
            <consortium name="RefSeq"/>
        </authorList>
    </citation>
    <scope>IDENTIFICATION</scope>
    <source>
        <tissue evidence="6">Brain</tissue>
    </source>
</reference>
<dbReference type="Pfam" id="PF23344">
    <property type="entry name" value="ZP-N"/>
    <property type="match status" value="1"/>
</dbReference>
<dbReference type="GeneTree" id="ENSGT01030000234567"/>
<feature type="domain" description="ZP" evidence="3">
    <location>
        <begin position="86"/>
        <end position="325"/>
    </location>
</feature>
<organism evidence="4 5">
    <name type="scientific">Lates calcarifer</name>
    <name type="common">Barramundi</name>
    <name type="synonym">Holocentrus calcarifer</name>
    <dbReference type="NCBI Taxonomy" id="8187"/>
    <lineage>
        <taxon>Eukaryota</taxon>
        <taxon>Metazoa</taxon>
        <taxon>Chordata</taxon>
        <taxon>Craniata</taxon>
        <taxon>Vertebrata</taxon>
        <taxon>Euteleostomi</taxon>
        <taxon>Actinopterygii</taxon>
        <taxon>Neopterygii</taxon>
        <taxon>Teleostei</taxon>
        <taxon>Neoteleostei</taxon>
        <taxon>Acanthomorphata</taxon>
        <taxon>Carangaria</taxon>
        <taxon>Carangaria incertae sedis</taxon>
        <taxon>Centropomidae</taxon>
        <taxon>Lates</taxon>
    </lineage>
</organism>
<dbReference type="InterPro" id="IPR055356">
    <property type="entry name" value="ZP-N"/>
</dbReference>
<name>A0A4W6DPI1_LATCA</name>
<feature type="chain" id="PRO_5044613149" evidence="2">
    <location>
        <begin position="18"/>
        <end position="499"/>
    </location>
</feature>
<keyword evidence="5" id="KW-1185">Reference proteome</keyword>
<dbReference type="PANTHER" id="PTHR11576:SF18">
    <property type="entry name" value="ZONA PELLUCIDA PROTEIN C"/>
    <property type="match status" value="1"/>
</dbReference>
<dbReference type="RefSeq" id="XP_018553389.1">
    <property type="nucleotide sequence ID" value="XM_018697873.2"/>
</dbReference>
<dbReference type="PROSITE" id="PS51034">
    <property type="entry name" value="ZP_2"/>
    <property type="match status" value="1"/>
</dbReference>
<dbReference type="GO" id="GO:0032190">
    <property type="term" value="F:acrosin binding"/>
    <property type="evidence" value="ECO:0007669"/>
    <property type="project" value="TreeGrafter"/>
</dbReference>
<evidence type="ECO:0000313" key="6">
    <source>
        <dbReference type="RefSeq" id="XP_018553389.1"/>
    </source>
</evidence>
<sequence length="499" mass="54998">MGIIEIFLCLFVGHSVAVQSVIKEQDATFPQSFPGFFESLRPFPFERNFDFTPYDTIFSSWRTRTPDFHWLAEFPPIMDVPRVQVFCDESRLTVLVDKKSYGVMLTGEEIQLGDGCYSNGERPNQFVFTYGVDECGTAQELLNGLKVFTNTLHLNLKKPPPNWWQTPSTVHVSCFSKRSYDNPGFFDSMAPSESGKGFNIKAMNPSWTSAADSNVYTRGQVVNLQVSAKTRPDQKLSILSCFVSSSPEPQTKPRHAVILNRGCTAPLGSLHPVVQFVVSGRGDVVHLALNTSYLISELYIHCSVLISDQVASVGSKSCNYNVIQSRWEDLSGDVEVCECCSSKCKGPSVRHLPEDAKAIVSTGPFVIVDKDTEMSTVSEPHETTPTPVPDPTVSGAAVTEDTSVSASVSSKFSSPPQGVVVLSQDPVARLTLWLPGEVQDIGPESKDSWTVQLKASDVVSNDLPVPQPSTTDKESHELNQIDLKQMGDLSWLRCRQMQL</sequence>
<evidence type="ECO:0000313" key="5">
    <source>
        <dbReference type="Proteomes" id="UP000314980"/>
    </source>
</evidence>
<dbReference type="Ensembl" id="ENSLCAT00010027962.1">
    <property type="protein sequence ID" value="ENSLCAP00010027371.1"/>
    <property type="gene ID" value="ENSLCAG00010012863.1"/>
</dbReference>
<evidence type="ECO:0000256" key="1">
    <source>
        <dbReference type="ARBA" id="ARBA00023157"/>
    </source>
</evidence>
<reference evidence="4" key="3">
    <citation type="submission" date="2025-05" db="UniProtKB">
        <authorList>
            <consortium name="Ensembl"/>
        </authorList>
    </citation>
    <scope>IDENTIFICATION</scope>
</reference>
<evidence type="ECO:0000313" key="4">
    <source>
        <dbReference type="Ensembl" id="ENSLCAP00010027371.1"/>
    </source>
</evidence>
<feature type="signal peptide" evidence="2">
    <location>
        <begin position="1"/>
        <end position="17"/>
    </location>
</feature>
<dbReference type="InterPro" id="IPR042235">
    <property type="entry name" value="ZP-C_dom"/>
</dbReference>
<dbReference type="CTD" id="334011"/>
<reference evidence="5" key="1">
    <citation type="submission" date="2015-09" db="EMBL/GenBank/DDBJ databases">
        <authorList>
            <person name="Sai Rama Sridatta P."/>
        </authorList>
    </citation>
    <scope>NUCLEOTIDE SEQUENCE [LARGE SCALE GENOMIC DNA]</scope>
</reference>
<dbReference type="AlphaFoldDB" id="A0A4W6DPI1"/>
<dbReference type="GO" id="GO:0007339">
    <property type="term" value="P:binding of sperm to zona pellucida"/>
    <property type="evidence" value="ECO:0007669"/>
    <property type="project" value="TreeGrafter"/>
</dbReference>
<dbReference type="InterPro" id="IPR001507">
    <property type="entry name" value="ZP_dom"/>
</dbReference>
<dbReference type="InParanoid" id="A0A4W6DPI1"/>